<organism evidence="1 2">
    <name type="scientific">Coniosporium uncinatum</name>
    <dbReference type="NCBI Taxonomy" id="93489"/>
    <lineage>
        <taxon>Eukaryota</taxon>
        <taxon>Fungi</taxon>
        <taxon>Dikarya</taxon>
        <taxon>Ascomycota</taxon>
        <taxon>Pezizomycotina</taxon>
        <taxon>Dothideomycetes</taxon>
        <taxon>Dothideomycetes incertae sedis</taxon>
        <taxon>Coniosporium</taxon>
    </lineage>
</organism>
<accession>A0ACC3DUD4</accession>
<feature type="non-terminal residue" evidence="1">
    <location>
        <position position="174"/>
    </location>
</feature>
<gene>
    <name evidence="1" type="ORF">LTS18_002968</name>
</gene>
<evidence type="ECO:0000313" key="1">
    <source>
        <dbReference type="EMBL" id="KAK3080157.1"/>
    </source>
</evidence>
<evidence type="ECO:0000313" key="2">
    <source>
        <dbReference type="Proteomes" id="UP001186974"/>
    </source>
</evidence>
<sequence>MSRPTNRPKRPAAQFPTSASTLDPSSSSVAEPSSKKPRFDARNPSTLAADAPEEDAILELDEIGRRGQQTKRTAVELDGYESDSSTENFDARAAERAKAGQQQQETGDDQDGRNGKSKDEEQDDMFADLEEEGFKDGDEDEEVAREGKGNGKRKEVRFLKDEDIEGQVEGSKSG</sequence>
<protein>
    <submittedName>
        <fullName evidence="1">Uncharacterized protein</fullName>
    </submittedName>
</protein>
<comment type="caution">
    <text evidence="1">The sequence shown here is derived from an EMBL/GenBank/DDBJ whole genome shotgun (WGS) entry which is preliminary data.</text>
</comment>
<reference evidence="1" key="1">
    <citation type="submission" date="2024-09" db="EMBL/GenBank/DDBJ databases">
        <title>Black Yeasts Isolated from many extreme environments.</title>
        <authorList>
            <person name="Coleine C."/>
            <person name="Stajich J.E."/>
            <person name="Selbmann L."/>
        </authorList>
    </citation>
    <scope>NUCLEOTIDE SEQUENCE</scope>
    <source>
        <strain evidence="1">CCFEE 5737</strain>
    </source>
</reference>
<keyword evidence="2" id="KW-1185">Reference proteome</keyword>
<proteinExistence type="predicted"/>
<dbReference type="Proteomes" id="UP001186974">
    <property type="component" value="Unassembled WGS sequence"/>
</dbReference>
<dbReference type="EMBL" id="JAWDJW010000705">
    <property type="protein sequence ID" value="KAK3080157.1"/>
    <property type="molecule type" value="Genomic_DNA"/>
</dbReference>
<name>A0ACC3DUD4_9PEZI</name>